<name>A0ABT2HA46_9MICO</name>
<dbReference type="Proteomes" id="UP001165586">
    <property type="component" value="Unassembled WGS sequence"/>
</dbReference>
<keyword evidence="2" id="KW-1185">Reference proteome</keyword>
<accession>A0ABT2HA46</accession>
<proteinExistence type="predicted"/>
<dbReference type="EMBL" id="JANLCJ010000193">
    <property type="protein sequence ID" value="MCS5736807.1"/>
    <property type="molecule type" value="Genomic_DNA"/>
</dbReference>
<sequence>MLDFDLRRGTPNVLAQRIATRTVKFIQASIKAAFGKIVAAAITTAGASATAADGTALVVEHDFKTNTTALDDAQHL</sequence>
<evidence type="ECO:0000313" key="2">
    <source>
        <dbReference type="Proteomes" id="UP001165586"/>
    </source>
</evidence>
<evidence type="ECO:0000313" key="1">
    <source>
        <dbReference type="EMBL" id="MCS5736807.1"/>
    </source>
</evidence>
<organism evidence="1 2">
    <name type="scientific">Herbiconiux daphne</name>
    <dbReference type="NCBI Taxonomy" id="2970914"/>
    <lineage>
        <taxon>Bacteria</taxon>
        <taxon>Bacillati</taxon>
        <taxon>Actinomycetota</taxon>
        <taxon>Actinomycetes</taxon>
        <taxon>Micrococcales</taxon>
        <taxon>Microbacteriaceae</taxon>
        <taxon>Herbiconiux</taxon>
    </lineage>
</organism>
<reference evidence="1" key="1">
    <citation type="submission" date="2022-08" db="EMBL/GenBank/DDBJ databases">
        <authorList>
            <person name="Deng Y."/>
            <person name="Han X.-F."/>
            <person name="Zhang Y.-Q."/>
        </authorList>
    </citation>
    <scope>NUCLEOTIDE SEQUENCE</scope>
    <source>
        <strain evidence="1">CPCC 203386</strain>
    </source>
</reference>
<protein>
    <submittedName>
        <fullName evidence="1">Uncharacterized protein</fullName>
    </submittedName>
</protein>
<comment type="caution">
    <text evidence="1">The sequence shown here is derived from an EMBL/GenBank/DDBJ whole genome shotgun (WGS) entry which is preliminary data.</text>
</comment>
<dbReference type="RefSeq" id="WP_259542972.1">
    <property type="nucleotide sequence ID" value="NZ_JANLCJ010000193.1"/>
</dbReference>
<gene>
    <name evidence="1" type="ORF">N1032_24035</name>
</gene>